<evidence type="ECO:0000313" key="1">
    <source>
        <dbReference type="EnsemblMetazoa" id="PPA43735.1"/>
    </source>
</evidence>
<dbReference type="Proteomes" id="UP000005239">
    <property type="component" value="Unassembled WGS sequence"/>
</dbReference>
<reference evidence="2" key="1">
    <citation type="journal article" date="2008" name="Nat. Genet.">
        <title>The Pristionchus pacificus genome provides a unique perspective on nematode lifestyle and parasitism.</title>
        <authorList>
            <person name="Dieterich C."/>
            <person name="Clifton S.W."/>
            <person name="Schuster L.N."/>
            <person name="Chinwalla A."/>
            <person name="Delehaunty K."/>
            <person name="Dinkelacker I."/>
            <person name="Fulton L."/>
            <person name="Fulton R."/>
            <person name="Godfrey J."/>
            <person name="Minx P."/>
            <person name="Mitreva M."/>
            <person name="Roeseler W."/>
            <person name="Tian H."/>
            <person name="Witte H."/>
            <person name="Yang S.P."/>
            <person name="Wilson R.K."/>
            <person name="Sommer R.J."/>
        </authorList>
    </citation>
    <scope>NUCLEOTIDE SEQUENCE [LARGE SCALE GENOMIC DNA]</scope>
    <source>
        <strain evidence="2">PS312</strain>
    </source>
</reference>
<dbReference type="EnsemblMetazoa" id="PPA43735.1">
    <property type="protein sequence ID" value="PPA43735.1"/>
    <property type="gene ID" value="WBGene00282104"/>
</dbReference>
<name>A0A2A6C7B2_PRIPA</name>
<dbReference type="AlphaFoldDB" id="A0A2A6C7B2"/>
<accession>A0A8R1UYA9</accession>
<gene>
    <name evidence="1" type="primary">WBGene00282104</name>
</gene>
<reference evidence="1" key="2">
    <citation type="submission" date="2022-06" db="UniProtKB">
        <authorList>
            <consortium name="EnsemblMetazoa"/>
        </authorList>
    </citation>
    <scope>IDENTIFICATION</scope>
    <source>
        <strain evidence="1">PS312</strain>
    </source>
</reference>
<keyword evidence="2" id="KW-1185">Reference proteome</keyword>
<evidence type="ECO:0000313" key="2">
    <source>
        <dbReference type="Proteomes" id="UP000005239"/>
    </source>
</evidence>
<organism evidence="1 2">
    <name type="scientific">Pristionchus pacificus</name>
    <name type="common">Parasitic nematode worm</name>
    <dbReference type="NCBI Taxonomy" id="54126"/>
    <lineage>
        <taxon>Eukaryota</taxon>
        <taxon>Metazoa</taxon>
        <taxon>Ecdysozoa</taxon>
        <taxon>Nematoda</taxon>
        <taxon>Chromadorea</taxon>
        <taxon>Rhabditida</taxon>
        <taxon>Rhabditina</taxon>
        <taxon>Diplogasteromorpha</taxon>
        <taxon>Diplogasteroidea</taxon>
        <taxon>Neodiplogasteridae</taxon>
        <taxon>Pristionchus</taxon>
    </lineage>
</organism>
<proteinExistence type="predicted"/>
<protein>
    <submittedName>
        <fullName evidence="1">Uncharacterized protein</fullName>
    </submittedName>
</protein>
<accession>A0A2A6C7B2</accession>
<sequence>MINTRQLGVVGETGIFCRSVVLPYPPPAQYLATVTFVSLSTCCICGAHSYSSSSSGCQLG</sequence>